<dbReference type="AlphaFoldDB" id="A0A7S1I712"/>
<keyword evidence="3" id="KW-0505">Motor protein</keyword>
<dbReference type="GO" id="GO:0030286">
    <property type="term" value="C:dynein complex"/>
    <property type="evidence" value="ECO:0007669"/>
    <property type="project" value="UniProtKB-KW"/>
</dbReference>
<evidence type="ECO:0000256" key="4">
    <source>
        <dbReference type="ARBA" id="ARBA00038114"/>
    </source>
</evidence>
<dbReference type="PANTHER" id="PTHR13183">
    <property type="entry name" value="AXONEMAL INNER ARM DYNEIN LIGHT CHAIN 28"/>
    <property type="match status" value="1"/>
</dbReference>
<dbReference type="InterPro" id="IPR019347">
    <property type="entry name" value="Axonemal_dynein_light_chain"/>
</dbReference>
<dbReference type="GO" id="GO:0045504">
    <property type="term" value="F:dynein heavy chain binding"/>
    <property type="evidence" value="ECO:0007669"/>
    <property type="project" value="TreeGrafter"/>
</dbReference>
<dbReference type="GO" id="GO:0005930">
    <property type="term" value="C:axoneme"/>
    <property type="evidence" value="ECO:0007669"/>
    <property type="project" value="TreeGrafter"/>
</dbReference>
<protein>
    <recommendedName>
        <fullName evidence="7">Inner dynein arm light chain, axonemal</fullName>
    </recommendedName>
</protein>
<organism evidence="6">
    <name type="scientific">Eutreptiella gymnastica</name>
    <dbReference type="NCBI Taxonomy" id="73025"/>
    <lineage>
        <taxon>Eukaryota</taxon>
        <taxon>Discoba</taxon>
        <taxon>Euglenozoa</taxon>
        <taxon>Euglenida</taxon>
        <taxon>Spirocuta</taxon>
        <taxon>Euglenophyceae</taxon>
        <taxon>Eutreptiales</taxon>
        <taxon>Eutreptiaceae</taxon>
        <taxon>Eutreptiella</taxon>
    </lineage>
</organism>
<dbReference type="PANTHER" id="PTHR13183:SF0">
    <property type="entry name" value="AXONEMAL DYNEIN LIGHT INTERMEDIATE POLYPEPTIDE 1"/>
    <property type="match status" value="1"/>
</dbReference>
<name>A0A7S1I712_9EUGL</name>
<comment type="similarity">
    <text evidence="4">Belongs to the inner dynein arm light chain family.</text>
</comment>
<evidence type="ECO:0000256" key="3">
    <source>
        <dbReference type="ARBA" id="ARBA00023175"/>
    </source>
</evidence>
<sequence length="258" mass="29892">MNMDRPVTPPPEILTMPLLKYDPPMLVHEAVKKGKKVVRSEQNSKQHLSPLENKPVITATADILNAILPPREAGEWIQFVSNEPATRFDVRNLQDQFEQKLVASKARKTGICPVRMEIYSQCFDEIIRQVAVDSAERGLLLLRARDEVRMSTAAYTTLYETSVDFGRKKAVESEKGKQEIIDKINLLTWEKEDLEKQVMRLQAKLKAMEKNVMEQQQADEKKHKEELTFLQRTNHRLKQQEETIKEIQRKEREALLAS</sequence>
<evidence type="ECO:0000313" key="6">
    <source>
        <dbReference type="EMBL" id="CAD9003068.1"/>
    </source>
</evidence>
<gene>
    <name evidence="6" type="ORF">EGYM00392_LOCUS14152</name>
</gene>
<keyword evidence="1" id="KW-0243">Dynein</keyword>
<dbReference type="Pfam" id="PF10211">
    <property type="entry name" value="Ax_dynein_light"/>
    <property type="match status" value="1"/>
</dbReference>
<evidence type="ECO:0008006" key="7">
    <source>
        <dbReference type="Google" id="ProtNLM"/>
    </source>
</evidence>
<accession>A0A7S1I712</accession>
<evidence type="ECO:0000256" key="2">
    <source>
        <dbReference type="ARBA" id="ARBA00023054"/>
    </source>
</evidence>
<proteinExistence type="inferred from homology"/>
<keyword evidence="2 5" id="KW-0175">Coiled coil</keyword>
<dbReference type="EMBL" id="HBGA01039042">
    <property type="protein sequence ID" value="CAD9003068.1"/>
    <property type="molecule type" value="Transcribed_RNA"/>
</dbReference>
<feature type="coiled-coil region" evidence="5">
    <location>
        <begin position="177"/>
        <end position="257"/>
    </location>
</feature>
<evidence type="ECO:0000256" key="5">
    <source>
        <dbReference type="SAM" id="Coils"/>
    </source>
</evidence>
<evidence type="ECO:0000256" key="1">
    <source>
        <dbReference type="ARBA" id="ARBA00023017"/>
    </source>
</evidence>
<reference evidence="6" key="1">
    <citation type="submission" date="2021-01" db="EMBL/GenBank/DDBJ databases">
        <authorList>
            <person name="Corre E."/>
            <person name="Pelletier E."/>
            <person name="Niang G."/>
            <person name="Scheremetjew M."/>
            <person name="Finn R."/>
            <person name="Kale V."/>
            <person name="Holt S."/>
            <person name="Cochrane G."/>
            <person name="Meng A."/>
            <person name="Brown T."/>
            <person name="Cohen L."/>
        </authorList>
    </citation>
    <scope>NUCLEOTIDE SEQUENCE</scope>
    <source>
        <strain evidence="6">NIES-381</strain>
    </source>
</reference>